<dbReference type="SUPFAM" id="SSF109604">
    <property type="entry name" value="HD-domain/PDEase-like"/>
    <property type="match status" value="1"/>
</dbReference>
<dbReference type="Pfam" id="PF01966">
    <property type="entry name" value="HD"/>
    <property type="match status" value="1"/>
</dbReference>
<proteinExistence type="predicted"/>
<name>A0A6I4VZB7_9BACL</name>
<comment type="caution">
    <text evidence="2">The sequence shown here is derived from an EMBL/GenBank/DDBJ whole genome shotgun (WGS) entry which is preliminary data.</text>
</comment>
<evidence type="ECO:0000313" key="3">
    <source>
        <dbReference type="Proteomes" id="UP000430692"/>
    </source>
</evidence>
<gene>
    <name evidence="2" type="ORF">GSM42_06805</name>
</gene>
<dbReference type="InterPro" id="IPR003607">
    <property type="entry name" value="HD/PDEase_dom"/>
</dbReference>
<protein>
    <submittedName>
        <fullName evidence="2">HD domain-containing protein</fullName>
    </submittedName>
</protein>
<reference evidence="2 3" key="1">
    <citation type="submission" date="2019-12" db="EMBL/GenBank/DDBJ databases">
        <title>Whole-genome analyses of novel actinobacteria.</title>
        <authorList>
            <person name="Sahin N."/>
            <person name="Saygin H."/>
        </authorList>
    </citation>
    <scope>NUCLEOTIDE SEQUENCE [LARGE SCALE GENOMIC DNA]</scope>
    <source>
        <strain evidence="2 3">KC615</strain>
    </source>
</reference>
<evidence type="ECO:0000259" key="1">
    <source>
        <dbReference type="Pfam" id="PF01966"/>
    </source>
</evidence>
<accession>A0A6I4VZB7</accession>
<dbReference type="CDD" id="cd00077">
    <property type="entry name" value="HDc"/>
    <property type="match status" value="1"/>
</dbReference>
<dbReference type="Gene3D" id="1.10.3210.10">
    <property type="entry name" value="Hypothetical protein af1432"/>
    <property type="match status" value="1"/>
</dbReference>
<dbReference type="AlphaFoldDB" id="A0A6I4VZB7"/>
<feature type="domain" description="HD" evidence="1">
    <location>
        <begin position="3"/>
        <end position="118"/>
    </location>
</feature>
<dbReference type="InterPro" id="IPR006674">
    <property type="entry name" value="HD_domain"/>
</dbReference>
<dbReference type="EMBL" id="WUUL01000003">
    <property type="protein sequence ID" value="MXQ53442.1"/>
    <property type="molecule type" value="Genomic_DNA"/>
</dbReference>
<organism evidence="2 3">
    <name type="scientific">Shimazuella alba</name>
    <dbReference type="NCBI Taxonomy" id="2690964"/>
    <lineage>
        <taxon>Bacteria</taxon>
        <taxon>Bacillati</taxon>
        <taxon>Bacillota</taxon>
        <taxon>Bacilli</taxon>
        <taxon>Bacillales</taxon>
        <taxon>Thermoactinomycetaceae</taxon>
        <taxon>Shimazuella</taxon>
    </lineage>
</organism>
<sequence>MAHLILVYEVAKTILAWMDHHYPEVSIDKEAVLFEAVIHDIGKVMVNEEITKPGSIHERQGFELLLNHGIKEHLARFTLTHSQWTKSNTNIDDWMVSLADKIWKGKRVTDLEDLIVNHICRKTNKEKWEVFLNFDDLLQNISKDADRRLAFQTNYHY</sequence>
<dbReference type="Proteomes" id="UP000430692">
    <property type="component" value="Unassembled WGS sequence"/>
</dbReference>
<dbReference type="RefSeq" id="WP_160800788.1">
    <property type="nucleotide sequence ID" value="NZ_WUUL01000003.1"/>
</dbReference>
<keyword evidence="3" id="KW-1185">Reference proteome</keyword>
<evidence type="ECO:0000313" key="2">
    <source>
        <dbReference type="EMBL" id="MXQ53442.1"/>
    </source>
</evidence>